<evidence type="ECO:0000313" key="4">
    <source>
        <dbReference type="EMBL" id="KAF9525321.1"/>
    </source>
</evidence>
<accession>A0A9P6EA27</accession>
<dbReference type="InterPro" id="IPR013083">
    <property type="entry name" value="Znf_RING/FYVE/PHD"/>
</dbReference>
<keyword evidence="3" id="KW-0862">Zinc</keyword>
<dbReference type="AlphaFoldDB" id="A0A9P6EA27"/>
<dbReference type="Gene3D" id="3.30.40.10">
    <property type="entry name" value="Zinc/RING finger domain, C3HC4 (zinc finger)"/>
    <property type="match status" value="1"/>
</dbReference>
<evidence type="ECO:0000256" key="1">
    <source>
        <dbReference type="ARBA" id="ARBA00022723"/>
    </source>
</evidence>
<dbReference type="PROSITE" id="PS00518">
    <property type="entry name" value="ZF_RING_1"/>
    <property type="match status" value="1"/>
</dbReference>
<organism evidence="4 5">
    <name type="scientific">Crepidotus variabilis</name>
    <dbReference type="NCBI Taxonomy" id="179855"/>
    <lineage>
        <taxon>Eukaryota</taxon>
        <taxon>Fungi</taxon>
        <taxon>Dikarya</taxon>
        <taxon>Basidiomycota</taxon>
        <taxon>Agaricomycotina</taxon>
        <taxon>Agaricomycetes</taxon>
        <taxon>Agaricomycetidae</taxon>
        <taxon>Agaricales</taxon>
        <taxon>Agaricineae</taxon>
        <taxon>Crepidotaceae</taxon>
        <taxon>Crepidotus</taxon>
    </lineage>
</organism>
<evidence type="ECO:0000256" key="3">
    <source>
        <dbReference type="ARBA" id="ARBA00022833"/>
    </source>
</evidence>
<proteinExistence type="predicted"/>
<keyword evidence="2" id="KW-0863">Zinc-finger</keyword>
<reference evidence="4" key="1">
    <citation type="submission" date="2020-11" db="EMBL/GenBank/DDBJ databases">
        <authorList>
            <consortium name="DOE Joint Genome Institute"/>
            <person name="Ahrendt S."/>
            <person name="Riley R."/>
            <person name="Andreopoulos W."/>
            <person name="Labutti K."/>
            <person name="Pangilinan J."/>
            <person name="Ruiz-Duenas F.J."/>
            <person name="Barrasa J.M."/>
            <person name="Sanchez-Garcia M."/>
            <person name="Camarero S."/>
            <person name="Miyauchi S."/>
            <person name="Serrano A."/>
            <person name="Linde D."/>
            <person name="Babiker R."/>
            <person name="Drula E."/>
            <person name="Ayuso-Fernandez I."/>
            <person name="Pacheco R."/>
            <person name="Padilla G."/>
            <person name="Ferreira P."/>
            <person name="Barriuso J."/>
            <person name="Kellner H."/>
            <person name="Castanera R."/>
            <person name="Alfaro M."/>
            <person name="Ramirez L."/>
            <person name="Pisabarro A.G."/>
            <person name="Kuo A."/>
            <person name="Tritt A."/>
            <person name="Lipzen A."/>
            <person name="He G."/>
            <person name="Yan M."/>
            <person name="Ng V."/>
            <person name="Cullen D."/>
            <person name="Martin F."/>
            <person name="Rosso M.-N."/>
            <person name="Henrissat B."/>
            <person name="Hibbett D."/>
            <person name="Martinez A.T."/>
            <person name="Grigoriev I.V."/>
        </authorList>
    </citation>
    <scope>NUCLEOTIDE SEQUENCE</scope>
    <source>
        <strain evidence="4">CBS 506.95</strain>
    </source>
</reference>
<dbReference type="OrthoDB" id="6105938at2759"/>
<keyword evidence="1" id="KW-0479">Metal-binding</keyword>
<dbReference type="EMBL" id="MU157885">
    <property type="protein sequence ID" value="KAF9525321.1"/>
    <property type="molecule type" value="Genomic_DNA"/>
</dbReference>
<dbReference type="InterPro" id="IPR017907">
    <property type="entry name" value="Znf_RING_CS"/>
</dbReference>
<evidence type="ECO:0000256" key="2">
    <source>
        <dbReference type="ARBA" id="ARBA00022771"/>
    </source>
</evidence>
<gene>
    <name evidence="4" type="ORF">CPB83DRAFT_772248</name>
</gene>
<comment type="caution">
    <text evidence="4">The sequence shown here is derived from an EMBL/GenBank/DDBJ whole genome shotgun (WGS) entry which is preliminary data.</text>
</comment>
<dbReference type="Proteomes" id="UP000807306">
    <property type="component" value="Unassembled WGS sequence"/>
</dbReference>
<name>A0A9P6EA27_9AGAR</name>
<evidence type="ECO:0008006" key="6">
    <source>
        <dbReference type="Google" id="ProtNLM"/>
    </source>
</evidence>
<feature type="non-terminal residue" evidence="4">
    <location>
        <position position="1"/>
    </location>
</feature>
<protein>
    <recommendedName>
        <fullName evidence="6">RING-type domain-containing protein</fullName>
    </recommendedName>
</protein>
<sequence length="145" mass="16747">PYSLNPSRCGHTFCGLCILGWFFSRLHRHCGTWHESFGCPMCRSPLIITPERIPRLQLTFPFVPNRIAASVIESLVAKNTTESDLTDASSQNLGLPAWREDGRMRKDWSKKDRQVDCREEMEYLLSRWTTMQPQDFIAMKVKLGV</sequence>
<evidence type="ECO:0000313" key="5">
    <source>
        <dbReference type="Proteomes" id="UP000807306"/>
    </source>
</evidence>
<dbReference type="SUPFAM" id="SSF57850">
    <property type="entry name" value="RING/U-box"/>
    <property type="match status" value="1"/>
</dbReference>
<keyword evidence="5" id="KW-1185">Reference proteome</keyword>
<dbReference type="GO" id="GO:0008270">
    <property type="term" value="F:zinc ion binding"/>
    <property type="evidence" value="ECO:0007669"/>
    <property type="project" value="UniProtKB-KW"/>
</dbReference>